<keyword evidence="8" id="KW-0804">Transcription</keyword>
<evidence type="ECO:0000313" key="13">
    <source>
        <dbReference type="Proteomes" id="UP000694620"/>
    </source>
</evidence>
<comment type="subcellular location">
    <subcellularLocation>
        <location evidence="1">Nucleus</location>
    </subcellularLocation>
</comment>
<protein>
    <recommendedName>
        <fullName evidence="11">C2H2-type domain-containing protein</fullName>
    </recommendedName>
</protein>
<feature type="domain" description="C2H2-type" evidence="11">
    <location>
        <begin position="150"/>
        <end position="177"/>
    </location>
</feature>
<evidence type="ECO:0000259" key="11">
    <source>
        <dbReference type="PROSITE" id="PS50157"/>
    </source>
</evidence>
<dbReference type="FunFam" id="3.30.160.60:FF:002343">
    <property type="entry name" value="Zinc finger protein 33A"/>
    <property type="match status" value="1"/>
</dbReference>
<evidence type="ECO:0000256" key="9">
    <source>
        <dbReference type="ARBA" id="ARBA00023242"/>
    </source>
</evidence>
<dbReference type="InterPro" id="IPR036236">
    <property type="entry name" value="Znf_C2H2_sf"/>
</dbReference>
<reference evidence="12" key="2">
    <citation type="submission" date="2025-09" db="UniProtKB">
        <authorList>
            <consortium name="Ensembl"/>
        </authorList>
    </citation>
    <scope>IDENTIFICATION</scope>
</reference>
<feature type="domain" description="C2H2-type" evidence="11">
    <location>
        <begin position="227"/>
        <end position="254"/>
    </location>
</feature>
<dbReference type="SMART" id="SM00355">
    <property type="entry name" value="ZnF_C2H2"/>
    <property type="match status" value="3"/>
</dbReference>
<name>A0A8C4XHF0_ERPCA</name>
<evidence type="ECO:0000256" key="10">
    <source>
        <dbReference type="PROSITE-ProRule" id="PRU00042"/>
    </source>
</evidence>
<keyword evidence="3" id="KW-0677">Repeat</keyword>
<dbReference type="SUPFAM" id="SSF57667">
    <property type="entry name" value="beta-beta-alpha zinc fingers"/>
    <property type="match status" value="3"/>
</dbReference>
<evidence type="ECO:0000256" key="2">
    <source>
        <dbReference type="ARBA" id="ARBA00022723"/>
    </source>
</evidence>
<dbReference type="FunFam" id="3.30.160.60:FF:000710">
    <property type="entry name" value="Zinc finger protein 768"/>
    <property type="match status" value="1"/>
</dbReference>
<reference evidence="12" key="1">
    <citation type="submission" date="2025-08" db="UniProtKB">
        <authorList>
            <consortium name="Ensembl"/>
        </authorList>
    </citation>
    <scope>IDENTIFICATION</scope>
</reference>
<dbReference type="Proteomes" id="UP000694620">
    <property type="component" value="Unassembled WGS sequence"/>
</dbReference>
<dbReference type="PROSITE" id="PS50157">
    <property type="entry name" value="ZINC_FINGER_C2H2_2"/>
    <property type="match status" value="3"/>
</dbReference>
<organism evidence="12 13">
    <name type="scientific">Erpetoichthys calabaricus</name>
    <name type="common">Rope fish</name>
    <name type="synonym">Calamoichthys calabaricus</name>
    <dbReference type="NCBI Taxonomy" id="27687"/>
    <lineage>
        <taxon>Eukaryota</taxon>
        <taxon>Metazoa</taxon>
        <taxon>Chordata</taxon>
        <taxon>Craniata</taxon>
        <taxon>Vertebrata</taxon>
        <taxon>Euteleostomi</taxon>
        <taxon>Actinopterygii</taxon>
        <taxon>Polypteriformes</taxon>
        <taxon>Polypteridae</taxon>
        <taxon>Erpetoichthys</taxon>
    </lineage>
</organism>
<evidence type="ECO:0000256" key="3">
    <source>
        <dbReference type="ARBA" id="ARBA00022737"/>
    </source>
</evidence>
<dbReference type="Gene3D" id="3.30.160.60">
    <property type="entry name" value="Classic Zinc Finger"/>
    <property type="match status" value="3"/>
</dbReference>
<sequence length="287" mass="33135">MVHVKQGIMNSDHCLTILEAIKMNGYENESRRLPQSSRYCEEEDTKMNIIHIPQDSVYYGPTFLKEPIREQGSVRIKEEVSDQTSVHLMGDIRELEFSQIKEEVFDMDIFSHIKSEVCSTEVVIEDVSTMEAMPSGYLGGRMFKTLKKSVSCAKCGKTYTQLSSLKRHQRSHAKVKLYVCGDLASLSEHQRSHAGEQPYSCINCGKTFKQETNMKVGQRVHTGEKPFSCPECGKIFPFYDDFKFHQRVHNGAKKSYICTDCWKTFHYLQPQTAPENPYWSKEETLKW</sequence>
<accession>A0A8C4XHF0</accession>
<keyword evidence="5" id="KW-0862">Zinc</keyword>
<dbReference type="GO" id="GO:0010468">
    <property type="term" value="P:regulation of gene expression"/>
    <property type="evidence" value="ECO:0007669"/>
    <property type="project" value="TreeGrafter"/>
</dbReference>
<dbReference type="Ensembl" id="ENSECRT00000031719.1">
    <property type="protein sequence ID" value="ENSECRP00000031062.1"/>
    <property type="gene ID" value="ENSECRG00000021061.1"/>
</dbReference>
<feature type="domain" description="C2H2-type" evidence="11">
    <location>
        <begin position="199"/>
        <end position="226"/>
    </location>
</feature>
<keyword evidence="9" id="KW-0539">Nucleus</keyword>
<evidence type="ECO:0000256" key="5">
    <source>
        <dbReference type="ARBA" id="ARBA00022833"/>
    </source>
</evidence>
<evidence type="ECO:0000256" key="8">
    <source>
        <dbReference type="ARBA" id="ARBA00023163"/>
    </source>
</evidence>
<dbReference type="FunFam" id="3.30.160.60:FF:001228">
    <property type="entry name" value="Zinc finger protein 236"/>
    <property type="match status" value="1"/>
</dbReference>
<dbReference type="GO" id="GO:0003677">
    <property type="term" value="F:DNA binding"/>
    <property type="evidence" value="ECO:0007669"/>
    <property type="project" value="UniProtKB-KW"/>
</dbReference>
<keyword evidence="7" id="KW-0238">DNA-binding</keyword>
<dbReference type="Pfam" id="PF00096">
    <property type="entry name" value="zf-C2H2"/>
    <property type="match status" value="2"/>
</dbReference>
<keyword evidence="6" id="KW-0805">Transcription regulation</keyword>
<dbReference type="PROSITE" id="PS00028">
    <property type="entry name" value="ZINC_FINGER_C2H2_1"/>
    <property type="match status" value="2"/>
</dbReference>
<dbReference type="GeneTree" id="ENSGT01150000286958"/>
<dbReference type="AlphaFoldDB" id="A0A8C4XHF0"/>
<dbReference type="PANTHER" id="PTHR16515:SF49">
    <property type="entry name" value="GASTRULA ZINC FINGER PROTEIN XLCGF49.1-LIKE-RELATED"/>
    <property type="match status" value="1"/>
</dbReference>
<dbReference type="GO" id="GO:0005634">
    <property type="term" value="C:nucleus"/>
    <property type="evidence" value="ECO:0007669"/>
    <property type="project" value="UniProtKB-SubCell"/>
</dbReference>
<keyword evidence="13" id="KW-1185">Reference proteome</keyword>
<keyword evidence="4 10" id="KW-0863">Zinc-finger</keyword>
<evidence type="ECO:0000256" key="1">
    <source>
        <dbReference type="ARBA" id="ARBA00004123"/>
    </source>
</evidence>
<dbReference type="InterPro" id="IPR050331">
    <property type="entry name" value="Zinc_finger"/>
</dbReference>
<evidence type="ECO:0000313" key="12">
    <source>
        <dbReference type="Ensembl" id="ENSECRP00000031062.1"/>
    </source>
</evidence>
<evidence type="ECO:0000256" key="6">
    <source>
        <dbReference type="ARBA" id="ARBA00023015"/>
    </source>
</evidence>
<evidence type="ECO:0000256" key="4">
    <source>
        <dbReference type="ARBA" id="ARBA00022771"/>
    </source>
</evidence>
<proteinExistence type="predicted"/>
<dbReference type="GO" id="GO:0008270">
    <property type="term" value="F:zinc ion binding"/>
    <property type="evidence" value="ECO:0007669"/>
    <property type="project" value="UniProtKB-KW"/>
</dbReference>
<keyword evidence="2" id="KW-0479">Metal-binding</keyword>
<dbReference type="InterPro" id="IPR013087">
    <property type="entry name" value="Znf_C2H2_type"/>
</dbReference>
<evidence type="ECO:0000256" key="7">
    <source>
        <dbReference type="ARBA" id="ARBA00023125"/>
    </source>
</evidence>
<dbReference type="PANTHER" id="PTHR16515">
    <property type="entry name" value="PR DOMAIN ZINC FINGER PROTEIN"/>
    <property type="match status" value="1"/>
</dbReference>